<evidence type="ECO:0000256" key="10">
    <source>
        <dbReference type="ARBA" id="ARBA00023136"/>
    </source>
</evidence>
<accession>A0A8T7M4P7</accession>
<evidence type="ECO:0000313" key="16">
    <source>
        <dbReference type="Proteomes" id="UP000521676"/>
    </source>
</evidence>
<dbReference type="GO" id="GO:0065002">
    <property type="term" value="P:intracellular protein transmembrane transport"/>
    <property type="evidence" value="ECO:0007669"/>
    <property type="project" value="UniProtKB-UniRule"/>
</dbReference>
<evidence type="ECO:0000256" key="6">
    <source>
        <dbReference type="ARBA" id="ARBA00022840"/>
    </source>
</evidence>
<dbReference type="SMART" id="SM00958">
    <property type="entry name" value="SecA_PP_bind"/>
    <property type="match status" value="1"/>
</dbReference>
<evidence type="ECO:0000256" key="8">
    <source>
        <dbReference type="ARBA" id="ARBA00022967"/>
    </source>
</evidence>
<dbReference type="GO" id="GO:0043952">
    <property type="term" value="P:protein transport by the Sec complex"/>
    <property type="evidence" value="ECO:0007669"/>
    <property type="project" value="TreeGrafter"/>
</dbReference>
<evidence type="ECO:0000256" key="3">
    <source>
        <dbReference type="ARBA" id="ARBA00022448"/>
    </source>
</evidence>
<dbReference type="Proteomes" id="UP000521676">
    <property type="component" value="Unassembled WGS sequence"/>
</dbReference>
<dbReference type="PANTHER" id="PTHR30612:SF0">
    <property type="entry name" value="CHLOROPLAST PROTEIN-TRANSPORTING ATPASE"/>
    <property type="match status" value="1"/>
</dbReference>
<evidence type="ECO:0000313" key="15">
    <source>
        <dbReference type="EMBL" id="WJW70349.1"/>
    </source>
</evidence>
<dbReference type="InterPro" id="IPR011116">
    <property type="entry name" value="SecA_Wing/Scaffold"/>
</dbReference>
<dbReference type="AlphaFoldDB" id="A0A8T7M4P7"/>
<evidence type="ECO:0000259" key="12">
    <source>
        <dbReference type="PROSITE" id="PS51192"/>
    </source>
</evidence>
<feature type="binding site" evidence="11">
    <location>
        <position position="72"/>
    </location>
    <ligand>
        <name>ATP</name>
        <dbReference type="ChEBI" id="CHEBI:30616"/>
    </ligand>
</feature>
<dbReference type="InterPro" id="IPR011130">
    <property type="entry name" value="SecA_preprotein_X-link_dom"/>
</dbReference>
<evidence type="ECO:0000256" key="1">
    <source>
        <dbReference type="ARBA" id="ARBA00004170"/>
    </source>
</evidence>
<comment type="function">
    <text evidence="11">Part of the Sec protein translocase complex. Interacts with the SecYEG preprotein conducting channel. Has a central role in coupling the hydrolysis of ATP to the transfer of proteins into and across the cell membrane, serving as an ATP-driven molecular motor driving the stepwise translocation of polypeptide chains across the membrane.</text>
</comment>
<keyword evidence="15" id="KW-0614">Plasmid</keyword>
<dbReference type="Gene3D" id="1.10.3060.10">
    <property type="entry name" value="Helical scaffold and wing domains of SecA"/>
    <property type="match status" value="1"/>
</dbReference>
<comment type="similarity">
    <text evidence="2 11">Belongs to the SecA family.</text>
</comment>
<evidence type="ECO:0000256" key="4">
    <source>
        <dbReference type="ARBA" id="ARBA00022475"/>
    </source>
</evidence>
<keyword evidence="10 11" id="KW-0472">Membrane</keyword>
<geneLocation type="plasmid" evidence="15 17">
    <name>unnamed2</name>
</geneLocation>
<name>A0A8T7M4P7_9CHLR</name>
<dbReference type="SUPFAM" id="SSF81767">
    <property type="entry name" value="Pre-protein crosslinking domain of SecA"/>
    <property type="match status" value="2"/>
</dbReference>
<dbReference type="FunFam" id="3.40.50.300:FF:000113">
    <property type="entry name" value="Preprotein translocase subunit SecA"/>
    <property type="match status" value="1"/>
</dbReference>
<evidence type="ECO:0000256" key="11">
    <source>
        <dbReference type="HAMAP-Rule" id="MF_01382"/>
    </source>
</evidence>
<dbReference type="Pfam" id="PF21090">
    <property type="entry name" value="P-loop_SecA"/>
    <property type="match status" value="1"/>
</dbReference>
<dbReference type="PROSITE" id="PS51192">
    <property type="entry name" value="HELICASE_ATP_BIND_1"/>
    <property type="match status" value="1"/>
</dbReference>
<dbReference type="SMART" id="SM00957">
    <property type="entry name" value="SecA_DEAD"/>
    <property type="match status" value="1"/>
</dbReference>
<dbReference type="Proteomes" id="UP001431572">
    <property type="component" value="Plasmid unnamed2"/>
</dbReference>
<proteinExistence type="inferred from homology"/>
<keyword evidence="3 11" id="KW-0813">Transport</keyword>
<dbReference type="InterPro" id="IPR011115">
    <property type="entry name" value="SecA_DEAD"/>
</dbReference>
<dbReference type="Pfam" id="PF01043">
    <property type="entry name" value="SecA_PP_bind"/>
    <property type="match status" value="1"/>
</dbReference>
<protein>
    <recommendedName>
        <fullName evidence="11">Protein translocase subunit SecA</fullName>
        <ecNumber evidence="11">7.4.2.8</ecNumber>
    </recommendedName>
</protein>
<dbReference type="RefSeq" id="WP_341472218.1">
    <property type="nucleotide sequence ID" value="NZ_CP128402.1"/>
</dbReference>
<dbReference type="EC" id="7.4.2.8" evidence="11"/>
<feature type="binding site" evidence="11">
    <location>
        <begin position="90"/>
        <end position="94"/>
    </location>
    <ligand>
        <name>ATP</name>
        <dbReference type="ChEBI" id="CHEBI:30616"/>
    </ligand>
</feature>
<dbReference type="EMBL" id="JACATZ010000002">
    <property type="protein sequence ID" value="NWJ47036.1"/>
    <property type="molecule type" value="Genomic_DNA"/>
</dbReference>
<evidence type="ECO:0000256" key="9">
    <source>
        <dbReference type="ARBA" id="ARBA00023010"/>
    </source>
</evidence>
<dbReference type="PROSITE" id="PS51196">
    <property type="entry name" value="SECA_MOTOR_DEAD"/>
    <property type="match status" value="1"/>
</dbReference>
<dbReference type="GO" id="GO:0031522">
    <property type="term" value="C:cell envelope Sec protein transport complex"/>
    <property type="evidence" value="ECO:0007669"/>
    <property type="project" value="UniProtKB-ARBA"/>
</dbReference>
<keyword evidence="11" id="KW-0963">Cytoplasm</keyword>
<dbReference type="InterPro" id="IPR000185">
    <property type="entry name" value="SecA"/>
</dbReference>
<evidence type="ECO:0000256" key="2">
    <source>
        <dbReference type="ARBA" id="ARBA00007650"/>
    </source>
</evidence>
<dbReference type="InterPro" id="IPR044722">
    <property type="entry name" value="SecA_SF2_C"/>
</dbReference>
<dbReference type="CDD" id="cd17928">
    <property type="entry name" value="DEXDc_SecA"/>
    <property type="match status" value="1"/>
</dbReference>
<dbReference type="SUPFAM" id="SSF81886">
    <property type="entry name" value="Helical scaffold and wing domains of SecA"/>
    <property type="match status" value="1"/>
</dbReference>
<evidence type="ECO:0000256" key="5">
    <source>
        <dbReference type="ARBA" id="ARBA00022741"/>
    </source>
</evidence>
<dbReference type="EMBL" id="CP128402">
    <property type="protein sequence ID" value="WJW70349.1"/>
    <property type="molecule type" value="Genomic_DNA"/>
</dbReference>
<dbReference type="Pfam" id="PF07517">
    <property type="entry name" value="SecA_DEAD"/>
    <property type="match status" value="1"/>
</dbReference>
<keyword evidence="17" id="KW-1185">Reference proteome</keyword>
<comment type="catalytic activity">
    <reaction evidence="11">
        <text>ATP + H2O + cellular proteinSide 1 = ADP + phosphate + cellular proteinSide 2.</text>
        <dbReference type="EC" id="7.4.2.8"/>
    </reaction>
</comment>
<dbReference type="PRINTS" id="PR00906">
    <property type="entry name" value="SECA"/>
</dbReference>
<feature type="domain" description="Helicase ATP-binding" evidence="12">
    <location>
        <begin position="74"/>
        <end position="245"/>
    </location>
</feature>
<dbReference type="GO" id="GO:0006605">
    <property type="term" value="P:protein targeting"/>
    <property type="evidence" value="ECO:0007669"/>
    <property type="project" value="UniProtKB-UniRule"/>
</dbReference>
<dbReference type="InterPro" id="IPR036670">
    <property type="entry name" value="SecA_X-link_sf"/>
</dbReference>
<dbReference type="InterPro" id="IPR027417">
    <property type="entry name" value="P-loop_NTPase"/>
</dbReference>
<dbReference type="GO" id="GO:0017038">
    <property type="term" value="P:protein import"/>
    <property type="evidence" value="ECO:0007669"/>
    <property type="project" value="InterPro"/>
</dbReference>
<dbReference type="GO" id="GO:0005886">
    <property type="term" value="C:plasma membrane"/>
    <property type="evidence" value="ECO:0007669"/>
    <property type="project" value="UniProtKB-SubCell"/>
</dbReference>
<keyword evidence="5 11" id="KW-0547">Nucleotide-binding</keyword>
<feature type="domain" description="SecA family profile" evidence="13">
    <location>
        <begin position="1"/>
        <end position="667"/>
    </location>
</feature>
<keyword evidence="7 11" id="KW-0653">Protein transport</keyword>
<evidence type="ECO:0000259" key="13">
    <source>
        <dbReference type="PROSITE" id="PS51196"/>
    </source>
</evidence>
<evidence type="ECO:0000313" key="14">
    <source>
        <dbReference type="EMBL" id="NWJ47036.1"/>
    </source>
</evidence>
<keyword evidence="8 11" id="KW-1278">Translocase</keyword>
<dbReference type="SUPFAM" id="SSF52540">
    <property type="entry name" value="P-loop containing nucleoside triphosphate hydrolases"/>
    <property type="match status" value="2"/>
</dbReference>
<keyword evidence="9 11" id="KW-0811">Translocation</keyword>
<comment type="subcellular location">
    <subcellularLocation>
        <location evidence="11">Cell membrane</location>
        <topology evidence="11">Peripheral membrane protein</topology>
        <orientation evidence="11">Cytoplasmic side</orientation>
    </subcellularLocation>
    <subcellularLocation>
        <location evidence="11">Cytoplasm</location>
    </subcellularLocation>
    <subcellularLocation>
        <location evidence="1">Membrane</location>
        <topology evidence="1">Peripheral membrane protein</topology>
    </subcellularLocation>
    <text evidence="11">Distribution is 50-50.</text>
</comment>
<evidence type="ECO:0000313" key="17">
    <source>
        <dbReference type="Proteomes" id="UP001431572"/>
    </source>
</evidence>
<reference evidence="14 16" key="1">
    <citation type="submission" date="2020-06" db="EMBL/GenBank/DDBJ databases">
        <title>Anoxygenic phototrophic Chloroflexota member uses a Type I reaction center.</title>
        <authorList>
            <person name="Tsuji J.M."/>
            <person name="Shaw N.A."/>
            <person name="Nagashima S."/>
            <person name="Venkiteswaran J."/>
            <person name="Schiff S.L."/>
            <person name="Hanada S."/>
            <person name="Tank M."/>
            <person name="Neufeld J.D."/>
        </authorList>
    </citation>
    <scope>NUCLEOTIDE SEQUENCE [LARGE SCALE GENOMIC DNA]</scope>
    <source>
        <strain evidence="14">L227-S17</strain>
    </source>
</reference>
<dbReference type="Pfam" id="PF07516">
    <property type="entry name" value="SecA_SW"/>
    <property type="match status" value="1"/>
</dbReference>
<dbReference type="PANTHER" id="PTHR30612">
    <property type="entry name" value="SECA INNER MEMBRANE COMPONENT OF SEC PROTEIN SECRETION SYSTEM"/>
    <property type="match status" value="1"/>
</dbReference>
<dbReference type="GO" id="GO:0005829">
    <property type="term" value="C:cytosol"/>
    <property type="evidence" value="ECO:0007669"/>
    <property type="project" value="TreeGrafter"/>
</dbReference>
<organism evidence="14 16">
    <name type="scientific">Candidatus Chlorohelix allophototropha</name>
    <dbReference type="NCBI Taxonomy" id="3003348"/>
    <lineage>
        <taxon>Bacteria</taxon>
        <taxon>Bacillati</taxon>
        <taxon>Chloroflexota</taxon>
        <taxon>Chloroflexia</taxon>
        <taxon>Candidatus Chloroheliales</taxon>
        <taxon>Candidatus Chloroheliaceae</taxon>
        <taxon>Candidatus Chlorohelix</taxon>
    </lineage>
</organism>
<evidence type="ECO:0000256" key="7">
    <source>
        <dbReference type="ARBA" id="ARBA00022927"/>
    </source>
</evidence>
<dbReference type="GO" id="GO:0008564">
    <property type="term" value="F:protein-exporting ATPase activity"/>
    <property type="evidence" value="ECO:0007669"/>
    <property type="project" value="UniProtKB-EC"/>
</dbReference>
<reference evidence="15" key="2">
    <citation type="journal article" date="2024" name="Nature">
        <title>Anoxygenic phototroph of the Chloroflexota uses a type I reaction centre.</title>
        <authorList>
            <person name="Tsuji J.M."/>
            <person name="Shaw N.A."/>
            <person name="Nagashima S."/>
            <person name="Venkiteswaran J.J."/>
            <person name="Schiff S.L."/>
            <person name="Watanabe T."/>
            <person name="Fukui M."/>
            <person name="Hanada S."/>
            <person name="Tank M."/>
            <person name="Neufeld J.D."/>
        </authorList>
    </citation>
    <scope>NUCLEOTIDE SEQUENCE</scope>
    <source>
        <strain evidence="15">L227-S17</strain>
        <plasmid evidence="15 17">unnamed2</plasmid>
    </source>
</reference>
<dbReference type="HAMAP" id="MF_01382">
    <property type="entry name" value="SecA"/>
    <property type="match status" value="1"/>
</dbReference>
<dbReference type="InterPro" id="IPR014001">
    <property type="entry name" value="Helicase_ATP-bd"/>
</dbReference>
<dbReference type="GO" id="GO:0005524">
    <property type="term" value="F:ATP binding"/>
    <property type="evidence" value="ECO:0007669"/>
    <property type="project" value="UniProtKB-UniRule"/>
</dbReference>
<sequence>MFSGLKNQALRIIRNYEKRYAALTEAELLGLAGGFQAELASGGITSSLLPRAFAVVREAAWRELGYRHHPEQLMAGIALSEDKLVEMKTGEGKTLAITAPAFLAALRGSGVHIVTANDYLAKRDCATMGGVYSRLGISCGAITAVAEAQYRYEPRRKTLVPCTRQEAYQVDITYGTAPAFGFDYLRDNLVQQAQDRVQRGCYFAILDEADNILLDEARTPLIISGRSNQSVEGFYRATELIKRLAPDQDYEVAALKRKAHFTESGITRLEKWLGLKESQTLYDAERSELYYLDIALQALTLYHQGEDYLVLLKPSLAGKRPSEGGDWEQLARQREKLLPPGLEASKPFLTLAQAEKQAKPGMLEGEIVLVDRERSGRPMPGRRFRGGLHEALEAKEGLVVQPSPVTYATISLHAYFRGYEKLAGLSGTLTQDRDTFHKLYRLEVLEIPSHKSSRRRDKKPLLYRTRQEALEALVSDAIRVRESGAAVLIGTTGIADSEAVSGYLAKRGIPHLVLNARQTEREALIVAQAGFPGRITVATSMAGRGTDILLGGRYEDHLADLAQKRGLVEQVDRGSSAWLKLEEDARERTKRARELVLNSGGLHVMGLGLSATKRLDLQLIGRTGRQGDPGYSRLYRSLEEELVLKFAGGWGDGLSERLGSGVEWGESITKRLAETVVEECQRKQEGQHYEELKRGIEYDRVLEVQRTTFYRDREQVLEADAGRLKMFVLKLAREEISELGTAWLEGENEVGGQEGTAGLVEATTALFGFKIASELQLFLGSRKEVSEDAIKKWLLAKLEQVMEQAGLGLRKVNLSENIRDTLLKTLDGEWVEYLTPLEELRHGIFLRVYGGQEPLREYQREAWHLWAEFQVKSQKKILENITVFCK</sequence>
<dbReference type="InterPro" id="IPR014018">
    <property type="entry name" value="SecA_motor_DEAD"/>
</dbReference>
<dbReference type="InterPro" id="IPR036266">
    <property type="entry name" value="SecA_Wing/Scaffold_sf"/>
</dbReference>
<feature type="binding site" evidence="11">
    <location>
        <position position="547"/>
    </location>
    <ligand>
        <name>ATP</name>
        <dbReference type="ChEBI" id="CHEBI:30616"/>
    </ligand>
</feature>
<keyword evidence="4 11" id="KW-1003">Cell membrane</keyword>
<comment type="subunit">
    <text evidence="11">Monomer and homodimer. Part of the essential Sec protein translocation apparatus which comprises SecA, SecYEG and auxiliary proteins SecDF. Other proteins may also be involved.</text>
</comment>
<dbReference type="Gene3D" id="3.40.50.300">
    <property type="entry name" value="P-loop containing nucleotide triphosphate hydrolases"/>
    <property type="match status" value="2"/>
</dbReference>
<keyword evidence="6 11" id="KW-0067">ATP-binding</keyword>
<gene>
    <name evidence="11" type="primary">secA</name>
    <name evidence="14" type="ORF">HXX08_14340</name>
    <name evidence="15" type="ORF">OZ401_004922</name>
</gene>